<dbReference type="PROSITE" id="PS50177">
    <property type="entry name" value="NTF2_DOMAIN"/>
    <property type="match status" value="1"/>
</dbReference>
<gene>
    <name evidence="3" type="primary">LOC115889984</name>
</gene>
<dbReference type="Proteomes" id="UP000504635">
    <property type="component" value="Unplaced"/>
</dbReference>
<dbReference type="InParanoid" id="A0A6J2YT31"/>
<dbReference type="InterPro" id="IPR018222">
    <property type="entry name" value="Nuclear_transport_factor_2_euk"/>
</dbReference>
<dbReference type="SUPFAM" id="SSF54427">
    <property type="entry name" value="NTF2-like"/>
    <property type="match status" value="1"/>
</dbReference>
<evidence type="ECO:0000313" key="2">
    <source>
        <dbReference type="Proteomes" id="UP000504635"/>
    </source>
</evidence>
<dbReference type="KEGG" id="soy:115889984"/>
<feature type="domain" description="NTF2" evidence="1">
    <location>
        <begin position="144"/>
        <end position="271"/>
    </location>
</feature>
<evidence type="ECO:0000313" key="3">
    <source>
        <dbReference type="RefSeq" id="XP_030765950.1"/>
    </source>
</evidence>
<dbReference type="PANTHER" id="PTHR21084">
    <property type="entry name" value="DENSE INCISORS"/>
    <property type="match status" value="1"/>
</dbReference>
<dbReference type="AlphaFoldDB" id="A0A6J2YT31"/>
<proteinExistence type="predicted"/>
<dbReference type="GeneID" id="115889984"/>
<reference evidence="3" key="1">
    <citation type="submission" date="2025-08" db="UniProtKB">
        <authorList>
            <consortium name="RefSeq"/>
        </authorList>
    </citation>
    <scope>IDENTIFICATION</scope>
    <source>
        <tissue evidence="3">Gonads</tissue>
    </source>
</reference>
<dbReference type="PANTHER" id="PTHR21084:SF1">
    <property type="entry name" value="DENSE INCISORS"/>
    <property type="match status" value="1"/>
</dbReference>
<dbReference type="Gene3D" id="3.10.450.50">
    <property type="match status" value="1"/>
</dbReference>
<dbReference type="InterPro" id="IPR026698">
    <property type="entry name" value="UPF_C3orf38"/>
</dbReference>
<dbReference type="FunCoup" id="A0A6J2YT31">
    <property type="interactions" value="985"/>
</dbReference>
<dbReference type="InterPro" id="IPR032710">
    <property type="entry name" value="NTF2-like_dom_sf"/>
</dbReference>
<organism evidence="2 3">
    <name type="scientific">Sitophilus oryzae</name>
    <name type="common">Rice weevil</name>
    <name type="synonym">Curculio oryzae</name>
    <dbReference type="NCBI Taxonomy" id="7048"/>
    <lineage>
        <taxon>Eukaryota</taxon>
        <taxon>Metazoa</taxon>
        <taxon>Ecdysozoa</taxon>
        <taxon>Arthropoda</taxon>
        <taxon>Hexapoda</taxon>
        <taxon>Insecta</taxon>
        <taxon>Pterygota</taxon>
        <taxon>Neoptera</taxon>
        <taxon>Endopterygota</taxon>
        <taxon>Coleoptera</taxon>
        <taxon>Polyphaga</taxon>
        <taxon>Cucujiformia</taxon>
        <taxon>Curculionidae</taxon>
        <taxon>Dryophthorinae</taxon>
        <taxon>Sitophilus</taxon>
    </lineage>
</organism>
<keyword evidence="2" id="KW-1185">Reference proteome</keyword>
<name>A0A6J2YT31_SITOR</name>
<evidence type="ECO:0000259" key="1">
    <source>
        <dbReference type="PROSITE" id="PS50177"/>
    </source>
</evidence>
<accession>A0A6J2YT31</accession>
<dbReference type="OrthoDB" id="6407068at2759"/>
<dbReference type="Pfam" id="PF15008">
    <property type="entry name" value="DUF4518"/>
    <property type="match status" value="1"/>
</dbReference>
<sequence>MIYDYFEFRFSVRLECGLKMIDSSDGIATVLSTLDEETLFALEKTITQGFKRSSTTEEAIYNIIKYSKDILSILRRKAVTREILFNYLDAINVKIQLPVTKNELIDKITEIWNIPQINTFNSESNALASVDAQQNYLTDSVVEMAQQFSTWFYTMLNSGECGSEHFFPDAKLTVNMYTNENCETRSVEGNPEEISQYLTDLHNQNNFYFNLNETEQGIQGKIDPHGLVIIMACGTIHTETVCCGVFEQMFALARDPLNDNNWKVKRTEINLQSQNQVLGTPEICYGESSSSVILAFPPE</sequence>
<dbReference type="RefSeq" id="XP_030765950.1">
    <property type="nucleotide sequence ID" value="XM_030910090.1"/>
</dbReference>
<protein>
    <submittedName>
        <fullName evidence="3">Uncharacterized protein C3orf38 homolog</fullName>
    </submittedName>
</protein>